<dbReference type="RefSeq" id="WP_126465398.1">
    <property type="nucleotide sequence ID" value="NZ_JAUSWF010000001.1"/>
</dbReference>
<evidence type="ECO:0000256" key="18">
    <source>
        <dbReference type="RuleBase" id="RU003938"/>
    </source>
</evidence>
<keyword evidence="12 18" id="KW-0548">Nucleotidyltransferase</keyword>
<comment type="pathway">
    <text evidence="4">Lipid metabolism.</text>
</comment>
<gene>
    <name evidence="20" type="primary">cdsA</name>
    <name evidence="20" type="ORF">NCTC13079_00795</name>
</gene>
<evidence type="ECO:0000256" key="15">
    <source>
        <dbReference type="ARBA" id="ARBA00023136"/>
    </source>
</evidence>
<reference evidence="20 21" key="1">
    <citation type="submission" date="2018-12" db="EMBL/GenBank/DDBJ databases">
        <authorList>
            <consortium name="Pathogen Informatics"/>
        </authorList>
    </citation>
    <scope>NUCLEOTIDE SEQUENCE [LARGE SCALE GENOMIC DNA]</scope>
    <source>
        <strain evidence="20 21">NCTC13079</strain>
    </source>
</reference>
<evidence type="ECO:0000256" key="17">
    <source>
        <dbReference type="ARBA" id="ARBA00023264"/>
    </source>
</evidence>
<keyword evidence="16" id="KW-0594">Phospholipid biosynthesis</keyword>
<dbReference type="EMBL" id="LR134523">
    <property type="protein sequence ID" value="VEJ35632.1"/>
    <property type="molecule type" value="Genomic_DNA"/>
</dbReference>
<keyword evidence="10 18" id="KW-0808">Transferase</keyword>
<evidence type="ECO:0000256" key="12">
    <source>
        <dbReference type="ARBA" id="ARBA00022695"/>
    </source>
</evidence>
<evidence type="ECO:0000256" key="9">
    <source>
        <dbReference type="ARBA" id="ARBA00022516"/>
    </source>
</evidence>
<dbReference type="PROSITE" id="PS01315">
    <property type="entry name" value="CDS"/>
    <property type="match status" value="1"/>
</dbReference>
<dbReference type="AlphaFoldDB" id="A0A3S5C2G2"/>
<accession>A0A3S5C2G2</accession>
<dbReference type="GO" id="GO:0004605">
    <property type="term" value="F:phosphatidate cytidylyltransferase activity"/>
    <property type="evidence" value="ECO:0007669"/>
    <property type="project" value="UniProtKB-EC"/>
</dbReference>
<evidence type="ECO:0000313" key="20">
    <source>
        <dbReference type="EMBL" id="VEJ35632.1"/>
    </source>
</evidence>
<dbReference type="OrthoDB" id="9799199at2"/>
<evidence type="ECO:0000256" key="2">
    <source>
        <dbReference type="ARBA" id="ARBA00004651"/>
    </source>
</evidence>
<evidence type="ECO:0000256" key="7">
    <source>
        <dbReference type="ARBA" id="ARBA00019373"/>
    </source>
</evidence>
<evidence type="ECO:0000256" key="11">
    <source>
        <dbReference type="ARBA" id="ARBA00022692"/>
    </source>
</evidence>
<dbReference type="KEGG" id="piv:NCTC13079_00795"/>
<feature type="transmembrane region" description="Helical" evidence="19">
    <location>
        <begin position="105"/>
        <end position="122"/>
    </location>
</feature>
<keyword evidence="8" id="KW-1003">Cell membrane</keyword>
<dbReference type="Proteomes" id="UP000269544">
    <property type="component" value="Chromosome"/>
</dbReference>
<dbReference type="PANTHER" id="PTHR46382">
    <property type="entry name" value="PHOSPHATIDATE CYTIDYLYLTRANSFERASE"/>
    <property type="match status" value="1"/>
</dbReference>
<keyword evidence="14" id="KW-0443">Lipid metabolism</keyword>
<comment type="catalytic activity">
    <reaction evidence="1 18">
        <text>a 1,2-diacyl-sn-glycero-3-phosphate + CTP + H(+) = a CDP-1,2-diacyl-sn-glycerol + diphosphate</text>
        <dbReference type="Rhea" id="RHEA:16229"/>
        <dbReference type="ChEBI" id="CHEBI:15378"/>
        <dbReference type="ChEBI" id="CHEBI:33019"/>
        <dbReference type="ChEBI" id="CHEBI:37563"/>
        <dbReference type="ChEBI" id="CHEBI:58332"/>
        <dbReference type="ChEBI" id="CHEBI:58608"/>
        <dbReference type="EC" id="2.7.7.41"/>
    </reaction>
</comment>
<evidence type="ECO:0000256" key="8">
    <source>
        <dbReference type="ARBA" id="ARBA00022475"/>
    </source>
</evidence>
<dbReference type="GO" id="GO:0016024">
    <property type="term" value="P:CDP-diacylglycerol biosynthetic process"/>
    <property type="evidence" value="ECO:0007669"/>
    <property type="project" value="UniProtKB-UniPathway"/>
</dbReference>
<feature type="transmembrane region" description="Helical" evidence="19">
    <location>
        <begin position="75"/>
        <end position="93"/>
    </location>
</feature>
<comment type="similarity">
    <text evidence="5 18">Belongs to the CDS family.</text>
</comment>
<dbReference type="UniPathway" id="UPA00557">
    <property type="reaction ID" value="UER00614"/>
</dbReference>
<dbReference type="Pfam" id="PF01148">
    <property type="entry name" value="CTP_transf_1"/>
    <property type="match status" value="1"/>
</dbReference>
<evidence type="ECO:0000313" key="21">
    <source>
        <dbReference type="Proteomes" id="UP000269544"/>
    </source>
</evidence>
<evidence type="ECO:0000256" key="13">
    <source>
        <dbReference type="ARBA" id="ARBA00022989"/>
    </source>
</evidence>
<dbReference type="EC" id="2.7.7.41" evidence="6 18"/>
<feature type="transmembrane region" description="Helical" evidence="19">
    <location>
        <begin position="168"/>
        <end position="187"/>
    </location>
</feature>
<evidence type="ECO:0000256" key="6">
    <source>
        <dbReference type="ARBA" id="ARBA00012487"/>
    </source>
</evidence>
<keyword evidence="17" id="KW-1208">Phospholipid metabolism</keyword>
<evidence type="ECO:0000256" key="16">
    <source>
        <dbReference type="ARBA" id="ARBA00023209"/>
    </source>
</evidence>
<dbReference type="PANTHER" id="PTHR46382:SF1">
    <property type="entry name" value="PHOSPHATIDATE CYTIDYLYLTRANSFERASE"/>
    <property type="match status" value="1"/>
</dbReference>
<evidence type="ECO:0000256" key="14">
    <source>
        <dbReference type="ARBA" id="ARBA00023098"/>
    </source>
</evidence>
<comment type="pathway">
    <text evidence="3 18">Phospholipid metabolism; CDP-diacylglycerol biosynthesis; CDP-diacylglycerol from sn-glycerol 3-phosphate: step 3/3.</text>
</comment>
<comment type="subcellular location">
    <subcellularLocation>
        <location evidence="2">Cell membrane</location>
        <topology evidence="2">Multi-pass membrane protein</topology>
    </subcellularLocation>
</comment>
<evidence type="ECO:0000256" key="19">
    <source>
        <dbReference type="SAM" id="Phobius"/>
    </source>
</evidence>
<evidence type="ECO:0000256" key="5">
    <source>
        <dbReference type="ARBA" id="ARBA00010185"/>
    </source>
</evidence>
<keyword evidence="21" id="KW-1185">Reference proteome</keyword>
<dbReference type="GO" id="GO:0005886">
    <property type="term" value="C:plasma membrane"/>
    <property type="evidence" value="ECO:0007669"/>
    <property type="project" value="UniProtKB-SubCell"/>
</dbReference>
<evidence type="ECO:0000256" key="3">
    <source>
        <dbReference type="ARBA" id="ARBA00005119"/>
    </source>
</evidence>
<feature type="transmembrane region" description="Helical" evidence="19">
    <location>
        <begin position="234"/>
        <end position="254"/>
    </location>
</feature>
<name>A0A3S5C2G2_9FIRM</name>
<sequence length="256" mass="28939">MNNFWVRTATAVVLFLILAVILHFGGWVLNIAVLLISLQLCHELSRAFQHKGHYIPERYILFSCFLHYVVFQLQWPMFIAFSVSTFLLVLFLLRSRYFTLEDAAICFLILVYVPYFLFPIIYLDHTNYIYLVFVITIATDSFAYLAGTSFGKRKLCPSISPNKTVEGALGAILGTVICGLIFCGVFGLGITVFHALFIGLASVTAQLGDLFASKIKRETGIKDYGNFLPGHGGLLDRFDSILLIIPMVYMLYWFPL</sequence>
<evidence type="ECO:0000256" key="1">
    <source>
        <dbReference type="ARBA" id="ARBA00001698"/>
    </source>
</evidence>
<keyword evidence="9" id="KW-0444">Lipid biosynthesis</keyword>
<keyword evidence="15 19" id="KW-0472">Membrane</keyword>
<keyword evidence="11 18" id="KW-0812">Transmembrane</keyword>
<proteinExistence type="inferred from homology"/>
<protein>
    <recommendedName>
        <fullName evidence="7 18">Phosphatidate cytidylyltransferase</fullName>
        <ecNumber evidence="6 18">2.7.7.41</ecNumber>
    </recommendedName>
</protein>
<dbReference type="InterPro" id="IPR000374">
    <property type="entry name" value="PC_trans"/>
</dbReference>
<evidence type="ECO:0000256" key="4">
    <source>
        <dbReference type="ARBA" id="ARBA00005189"/>
    </source>
</evidence>
<evidence type="ECO:0000256" key="10">
    <source>
        <dbReference type="ARBA" id="ARBA00022679"/>
    </source>
</evidence>
<feature type="transmembrane region" description="Helical" evidence="19">
    <location>
        <begin position="128"/>
        <end position="147"/>
    </location>
</feature>
<keyword evidence="13 19" id="KW-1133">Transmembrane helix</keyword>
<feature type="transmembrane region" description="Helical" evidence="19">
    <location>
        <begin position="12"/>
        <end position="36"/>
    </location>
</feature>
<organism evidence="20 21">
    <name type="scientific">Aedoeadaptatus ivorii</name>
    <dbReference type="NCBI Taxonomy" id="54006"/>
    <lineage>
        <taxon>Bacteria</taxon>
        <taxon>Bacillati</taxon>
        <taxon>Bacillota</taxon>
        <taxon>Tissierellia</taxon>
        <taxon>Tissierellales</taxon>
        <taxon>Peptoniphilaceae</taxon>
        <taxon>Aedoeadaptatus</taxon>
    </lineage>
</organism>